<dbReference type="RefSeq" id="WP_008295600.1">
    <property type="nucleotide sequence ID" value="NZ_CM002299.1"/>
</dbReference>
<accession>A4A381</accession>
<dbReference type="GO" id="GO:0006144">
    <property type="term" value="P:purine nucleobase metabolic process"/>
    <property type="evidence" value="ECO:0007669"/>
    <property type="project" value="UniProtKB-KW"/>
</dbReference>
<dbReference type="EMBL" id="AAOA02000001">
    <property type="protein sequence ID" value="EAQ99154.1"/>
    <property type="molecule type" value="Genomic_DNA"/>
</dbReference>
<dbReference type="InterPro" id="IPR007247">
    <property type="entry name" value="Ureidogly_lyase"/>
</dbReference>
<dbReference type="PANTHER" id="PTHR21221">
    <property type="entry name" value="UREIDOGLYCOLATE HYDROLASE"/>
    <property type="match status" value="1"/>
</dbReference>
<reference evidence="5 6" key="1">
    <citation type="journal article" date="2007" name="Proc. Natl. Acad. Sci. U.S.A.">
        <title>Characterization of a marine gammaproteobacterium capable of aerobic anoxygenic photosynthesis.</title>
        <authorList>
            <person name="Fuchs B.M."/>
            <person name="Spring S."/>
            <person name="Teeling H."/>
            <person name="Quast C."/>
            <person name="Wulf J."/>
            <person name="Schattenhofer M."/>
            <person name="Yan S."/>
            <person name="Ferriera S."/>
            <person name="Johnson J."/>
            <person name="Glockner F.O."/>
            <person name="Amann R."/>
        </authorList>
    </citation>
    <scope>NUCLEOTIDE SEQUENCE [LARGE SCALE GENOMIC DNA]</scope>
    <source>
        <strain evidence="5">KT71</strain>
    </source>
</reference>
<dbReference type="CDD" id="cd20298">
    <property type="entry name" value="cupin_UAH"/>
    <property type="match status" value="1"/>
</dbReference>
<dbReference type="eggNOG" id="COG3194">
    <property type="taxonomic scope" value="Bacteria"/>
</dbReference>
<dbReference type="InterPro" id="IPR047233">
    <property type="entry name" value="UAH_cupin"/>
</dbReference>
<evidence type="ECO:0000256" key="2">
    <source>
        <dbReference type="ARBA" id="ARBA00022631"/>
    </source>
</evidence>
<dbReference type="EC" id="3.5.1.116" evidence="5"/>
<evidence type="ECO:0000313" key="5">
    <source>
        <dbReference type="EMBL" id="EAQ99154.1"/>
    </source>
</evidence>
<name>A4A381_9GAMM</name>
<dbReference type="Proteomes" id="UP000019205">
    <property type="component" value="Chromosome"/>
</dbReference>
<dbReference type="HOGENOM" id="CLU_070848_1_0_6"/>
<dbReference type="NCBIfam" id="NF009932">
    <property type="entry name" value="PRK13395.1"/>
    <property type="match status" value="1"/>
</dbReference>
<dbReference type="InterPro" id="IPR011051">
    <property type="entry name" value="RmlC_Cupin_sf"/>
</dbReference>
<dbReference type="GO" id="GO:0000256">
    <property type="term" value="P:allantoin catabolic process"/>
    <property type="evidence" value="ECO:0007669"/>
    <property type="project" value="InterPro"/>
</dbReference>
<organism evidence="5 6">
    <name type="scientific">Congregibacter litoralis KT71</name>
    <dbReference type="NCBI Taxonomy" id="314285"/>
    <lineage>
        <taxon>Bacteria</taxon>
        <taxon>Pseudomonadati</taxon>
        <taxon>Pseudomonadota</taxon>
        <taxon>Gammaproteobacteria</taxon>
        <taxon>Cellvibrionales</taxon>
        <taxon>Halieaceae</taxon>
        <taxon>Congregibacter</taxon>
    </lineage>
</organism>
<dbReference type="STRING" id="314285.KT71_15831"/>
<comment type="caution">
    <text evidence="5">The sequence shown here is derived from an EMBL/GenBank/DDBJ whole genome shotgun (WGS) entry which is preliminary data.</text>
</comment>
<evidence type="ECO:0000256" key="1">
    <source>
        <dbReference type="ARBA" id="ARBA00011738"/>
    </source>
</evidence>
<keyword evidence="2" id="KW-0659">Purine metabolism</keyword>
<dbReference type="Pfam" id="PF04115">
    <property type="entry name" value="Ureidogly_lyase"/>
    <property type="match status" value="1"/>
</dbReference>
<dbReference type="AlphaFoldDB" id="A4A381"/>
<evidence type="ECO:0000256" key="4">
    <source>
        <dbReference type="ARBA" id="ARBA00047684"/>
    </source>
</evidence>
<gene>
    <name evidence="5" type="ORF">KT71_15831</name>
</gene>
<comment type="catalytic activity">
    <reaction evidence="4">
        <text>(S)-ureidoglycolate = urea + glyoxylate</text>
        <dbReference type="Rhea" id="RHEA:11304"/>
        <dbReference type="ChEBI" id="CHEBI:16199"/>
        <dbReference type="ChEBI" id="CHEBI:36655"/>
        <dbReference type="ChEBI" id="CHEBI:57296"/>
        <dbReference type="EC" id="4.3.2.3"/>
    </reaction>
</comment>
<proteinExistence type="predicted"/>
<evidence type="ECO:0000256" key="3">
    <source>
        <dbReference type="ARBA" id="ARBA00023239"/>
    </source>
</evidence>
<dbReference type="GO" id="GO:0004848">
    <property type="term" value="F:ureidoglycolate hydrolase activity"/>
    <property type="evidence" value="ECO:0007669"/>
    <property type="project" value="UniProtKB-EC"/>
</dbReference>
<dbReference type="SUPFAM" id="SSF51182">
    <property type="entry name" value="RmlC-like cupins"/>
    <property type="match status" value="1"/>
</dbReference>
<keyword evidence="5" id="KW-0378">Hydrolase</keyword>
<reference evidence="5 6" key="2">
    <citation type="journal article" date="2009" name="PLoS ONE">
        <title>The photosynthetic apparatus and its regulation in the aerobic gammaproteobacterium Congregibacter litoralis gen. nov., sp. nov.</title>
        <authorList>
            <person name="Spring S."/>
            <person name="Lunsdorf H."/>
            <person name="Fuchs B.M."/>
            <person name="Tindall B.J."/>
        </authorList>
    </citation>
    <scope>NUCLEOTIDE SEQUENCE [LARGE SCALE GENOMIC DNA]</scope>
    <source>
        <strain evidence="5">KT71</strain>
    </source>
</reference>
<comment type="subunit">
    <text evidence="1">Homodimer.</text>
</comment>
<dbReference type="InterPro" id="IPR024060">
    <property type="entry name" value="Ureidoglycolate_lyase_dom_sf"/>
</dbReference>
<sequence>MKELVLQPLSAEAFAPFGDLIDGDTPCEQYPINEGLTQRHNALARVDCAAQGGTPALSLFRAQAVTAGFVLRSMERHPLGSQAFVNTSGHPYAIVVAPPGPLDEEAIQGFLGTPHQSISYHRGTWHHYLLALEAPSDFVVVDRLGPGNNCDEVELRTPLKLVLTP</sequence>
<protein>
    <submittedName>
        <fullName evidence="5">Ureidoglycolate hydrolase</fullName>
        <ecNumber evidence="5">3.5.1.116</ecNumber>
    </submittedName>
</protein>
<keyword evidence="3" id="KW-0456">Lyase</keyword>
<evidence type="ECO:0000313" key="6">
    <source>
        <dbReference type="Proteomes" id="UP000019205"/>
    </source>
</evidence>
<dbReference type="OrthoDB" id="9804602at2"/>
<dbReference type="PANTHER" id="PTHR21221:SF1">
    <property type="entry name" value="UREIDOGLYCOLATE LYASE"/>
    <property type="match status" value="1"/>
</dbReference>
<keyword evidence="6" id="KW-1185">Reference proteome</keyword>
<dbReference type="PIRSF" id="PIRSF017306">
    <property type="entry name" value="Ureidogly_hydro"/>
    <property type="match status" value="1"/>
</dbReference>
<dbReference type="GO" id="GO:0050385">
    <property type="term" value="F:ureidoglycolate lyase activity"/>
    <property type="evidence" value="ECO:0007669"/>
    <property type="project" value="UniProtKB-EC"/>
</dbReference>
<dbReference type="Gene3D" id="2.60.120.480">
    <property type="entry name" value="Ureidoglycolate hydrolase"/>
    <property type="match status" value="1"/>
</dbReference>